<dbReference type="Gene3D" id="1.10.10.10">
    <property type="entry name" value="Winged helix-like DNA-binding domain superfamily/Winged helix DNA-binding domain"/>
    <property type="match status" value="1"/>
</dbReference>
<dbReference type="InterPro" id="IPR035472">
    <property type="entry name" value="RpiR-like_SIS"/>
</dbReference>
<dbReference type="EMBL" id="JAFLNF010000001">
    <property type="protein sequence ID" value="MBO0344182.1"/>
    <property type="molecule type" value="Genomic_DNA"/>
</dbReference>
<name>A0A939J5L2_9HYPH</name>
<dbReference type="GO" id="GO:0003700">
    <property type="term" value="F:DNA-binding transcription factor activity"/>
    <property type="evidence" value="ECO:0007669"/>
    <property type="project" value="InterPro"/>
</dbReference>
<dbReference type="GO" id="GO:0003677">
    <property type="term" value="F:DNA binding"/>
    <property type="evidence" value="ECO:0007669"/>
    <property type="project" value="UniProtKB-KW"/>
</dbReference>
<dbReference type="RefSeq" id="WP_206938087.1">
    <property type="nucleotide sequence ID" value="NZ_JAFLNF010000001.1"/>
</dbReference>
<dbReference type="GO" id="GO:1901135">
    <property type="term" value="P:carbohydrate derivative metabolic process"/>
    <property type="evidence" value="ECO:0007669"/>
    <property type="project" value="InterPro"/>
</dbReference>
<dbReference type="SUPFAM" id="SSF46689">
    <property type="entry name" value="Homeodomain-like"/>
    <property type="match status" value="1"/>
</dbReference>
<evidence type="ECO:0000313" key="7">
    <source>
        <dbReference type="Proteomes" id="UP000664779"/>
    </source>
</evidence>
<dbReference type="InterPro" id="IPR046348">
    <property type="entry name" value="SIS_dom_sf"/>
</dbReference>
<dbReference type="PANTHER" id="PTHR30514">
    <property type="entry name" value="GLUCOKINASE"/>
    <property type="match status" value="1"/>
</dbReference>
<gene>
    <name evidence="6" type="ORF">J0X15_03020</name>
</gene>
<evidence type="ECO:0000256" key="3">
    <source>
        <dbReference type="ARBA" id="ARBA00023163"/>
    </source>
</evidence>
<evidence type="ECO:0000259" key="5">
    <source>
        <dbReference type="PROSITE" id="PS51464"/>
    </source>
</evidence>
<evidence type="ECO:0000256" key="2">
    <source>
        <dbReference type="ARBA" id="ARBA00023125"/>
    </source>
</evidence>
<evidence type="ECO:0000313" key="6">
    <source>
        <dbReference type="EMBL" id="MBO0344182.1"/>
    </source>
</evidence>
<dbReference type="PANTHER" id="PTHR30514:SF18">
    <property type="entry name" value="RPIR-FAMILY TRANSCRIPTIONAL REGULATOR"/>
    <property type="match status" value="1"/>
</dbReference>
<dbReference type="InterPro" id="IPR047640">
    <property type="entry name" value="RpiR-like"/>
</dbReference>
<dbReference type="AlphaFoldDB" id="A0A939J5L2"/>
<comment type="caution">
    <text evidence="6">The sequence shown here is derived from an EMBL/GenBank/DDBJ whole genome shotgun (WGS) entry which is preliminary data.</text>
</comment>
<dbReference type="InterPro" id="IPR000281">
    <property type="entry name" value="HTH_RpiR"/>
</dbReference>
<organism evidence="6 7">
    <name type="scientific">Roseibium limicola</name>
    <dbReference type="NCBI Taxonomy" id="2816037"/>
    <lineage>
        <taxon>Bacteria</taxon>
        <taxon>Pseudomonadati</taxon>
        <taxon>Pseudomonadota</taxon>
        <taxon>Alphaproteobacteria</taxon>
        <taxon>Hyphomicrobiales</taxon>
        <taxon>Stappiaceae</taxon>
        <taxon>Roseibium</taxon>
    </lineage>
</organism>
<evidence type="ECO:0000256" key="1">
    <source>
        <dbReference type="ARBA" id="ARBA00023015"/>
    </source>
</evidence>
<protein>
    <submittedName>
        <fullName evidence="6">MurR/RpiR family transcriptional regulator</fullName>
    </submittedName>
</protein>
<dbReference type="Proteomes" id="UP000664779">
    <property type="component" value="Unassembled WGS sequence"/>
</dbReference>
<dbReference type="Pfam" id="PF01380">
    <property type="entry name" value="SIS"/>
    <property type="match status" value="1"/>
</dbReference>
<dbReference type="InterPro" id="IPR001347">
    <property type="entry name" value="SIS_dom"/>
</dbReference>
<reference evidence="6" key="1">
    <citation type="submission" date="2021-03" db="EMBL/GenBank/DDBJ databases">
        <title>Roseibium sp. CAU 1637 isolated from Incheon.</title>
        <authorList>
            <person name="Kim W."/>
        </authorList>
    </citation>
    <scope>NUCLEOTIDE SEQUENCE</scope>
    <source>
        <strain evidence="6">CAU 1637</strain>
    </source>
</reference>
<dbReference type="CDD" id="cd05013">
    <property type="entry name" value="SIS_RpiR"/>
    <property type="match status" value="1"/>
</dbReference>
<dbReference type="GO" id="GO:0097367">
    <property type="term" value="F:carbohydrate derivative binding"/>
    <property type="evidence" value="ECO:0007669"/>
    <property type="project" value="InterPro"/>
</dbReference>
<dbReference type="PROSITE" id="PS51071">
    <property type="entry name" value="HTH_RPIR"/>
    <property type="match status" value="1"/>
</dbReference>
<sequence>MVHHPFTNDLIARFDDLTTELQKAARYVIDNPRDVALLSMREQARRAGVQPATMMRLAKQHGYEGYDDVRAHYADAMREFTGGFATRGSAHAKRQKLEGDQALASNLLSAITRQIEALAAPDVLAEITSAARLLADARRVYCLGMRASHPISWQMHYILSLISDKSVLLDAIAGTGSDPIRHAGPEDVLFASSVSPYTQRTLDIATYAKSRNVRLVVLSDSPVSPLAKLSAHALIAATESPGFYHTMTPAFALAEVLAVLVAGYGGDQTLQALQSLDTYHSDFNTHATTRRVSLASEGRKIP</sequence>
<accession>A0A939J5L2</accession>
<keyword evidence="7" id="KW-1185">Reference proteome</keyword>
<dbReference type="PROSITE" id="PS51464">
    <property type="entry name" value="SIS"/>
    <property type="match status" value="1"/>
</dbReference>
<dbReference type="InterPro" id="IPR036388">
    <property type="entry name" value="WH-like_DNA-bd_sf"/>
</dbReference>
<dbReference type="SUPFAM" id="SSF53697">
    <property type="entry name" value="SIS domain"/>
    <property type="match status" value="1"/>
</dbReference>
<evidence type="ECO:0000259" key="4">
    <source>
        <dbReference type="PROSITE" id="PS51071"/>
    </source>
</evidence>
<feature type="domain" description="HTH rpiR-type" evidence="4">
    <location>
        <begin position="4"/>
        <end position="80"/>
    </location>
</feature>
<keyword evidence="3" id="KW-0804">Transcription</keyword>
<proteinExistence type="predicted"/>
<feature type="domain" description="SIS" evidence="5">
    <location>
        <begin position="130"/>
        <end position="267"/>
    </location>
</feature>
<dbReference type="InterPro" id="IPR009057">
    <property type="entry name" value="Homeodomain-like_sf"/>
</dbReference>
<dbReference type="Gene3D" id="3.40.50.10490">
    <property type="entry name" value="Glucose-6-phosphate isomerase like protein, domain 1"/>
    <property type="match status" value="1"/>
</dbReference>
<keyword evidence="1" id="KW-0805">Transcription regulation</keyword>
<keyword evidence="2" id="KW-0238">DNA-binding</keyword>